<dbReference type="AlphaFoldDB" id="A0A8S9RPA5"/>
<name>A0A8S9RPA5_BRACR</name>
<reference evidence="1" key="1">
    <citation type="submission" date="2019-12" db="EMBL/GenBank/DDBJ databases">
        <title>Genome sequencing and annotation of Brassica cretica.</title>
        <authorList>
            <person name="Studholme D.J."/>
            <person name="Sarris P."/>
        </authorList>
    </citation>
    <scope>NUCLEOTIDE SEQUENCE</scope>
    <source>
        <strain evidence="1">PFS-109/04</strain>
        <tissue evidence="1">Leaf</tissue>
    </source>
</reference>
<accession>A0A8S9RPA5</accession>
<dbReference type="EMBL" id="QGKX02000095">
    <property type="protein sequence ID" value="KAF3575154.1"/>
    <property type="molecule type" value="Genomic_DNA"/>
</dbReference>
<sequence>MDAWSLRSYRTACMCDILAFCGDLDVNFVVTVFDPNTNQIMYKVYMVQSVGLDLMALSHGLGWFMNDSMALAGLFMIRIHMVRVDSLDSDYENLLVGIYHEF</sequence>
<evidence type="ECO:0000313" key="1">
    <source>
        <dbReference type="EMBL" id="KAF3575154.1"/>
    </source>
</evidence>
<organism evidence="1 2">
    <name type="scientific">Brassica cretica</name>
    <name type="common">Mustard</name>
    <dbReference type="NCBI Taxonomy" id="69181"/>
    <lineage>
        <taxon>Eukaryota</taxon>
        <taxon>Viridiplantae</taxon>
        <taxon>Streptophyta</taxon>
        <taxon>Embryophyta</taxon>
        <taxon>Tracheophyta</taxon>
        <taxon>Spermatophyta</taxon>
        <taxon>Magnoliopsida</taxon>
        <taxon>eudicotyledons</taxon>
        <taxon>Gunneridae</taxon>
        <taxon>Pentapetalae</taxon>
        <taxon>rosids</taxon>
        <taxon>malvids</taxon>
        <taxon>Brassicales</taxon>
        <taxon>Brassicaceae</taxon>
        <taxon>Brassiceae</taxon>
        <taxon>Brassica</taxon>
    </lineage>
</organism>
<proteinExistence type="predicted"/>
<evidence type="ECO:0000313" key="2">
    <source>
        <dbReference type="Proteomes" id="UP000712600"/>
    </source>
</evidence>
<comment type="caution">
    <text evidence="1">The sequence shown here is derived from an EMBL/GenBank/DDBJ whole genome shotgun (WGS) entry which is preliminary data.</text>
</comment>
<gene>
    <name evidence="1" type="ORF">F2Q69_00060627</name>
</gene>
<dbReference type="Proteomes" id="UP000712600">
    <property type="component" value="Unassembled WGS sequence"/>
</dbReference>
<protein>
    <submittedName>
        <fullName evidence="1">Uncharacterized protein</fullName>
    </submittedName>
</protein>